<dbReference type="AlphaFoldDB" id="A0A348HGH1"/>
<accession>A0A348HGH1</accession>
<organism evidence="2 3">
    <name type="scientific">Zymobacter palmae</name>
    <dbReference type="NCBI Taxonomy" id="33074"/>
    <lineage>
        <taxon>Bacteria</taxon>
        <taxon>Pseudomonadati</taxon>
        <taxon>Pseudomonadota</taxon>
        <taxon>Gammaproteobacteria</taxon>
        <taxon>Oceanospirillales</taxon>
        <taxon>Halomonadaceae</taxon>
        <taxon>Zymobacter group</taxon>
        <taxon>Zymobacter</taxon>
    </lineage>
</organism>
<reference evidence="2 3" key="1">
    <citation type="submission" date="2018-09" db="EMBL/GenBank/DDBJ databases">
        <title>Zymobacter palmae IAM14233 (=T109) whole genome analysis.</title>
        <authorList>
            <person name="Yanase H."/>
        </authorList>
    </citation>
    <scope>NUCLEOTIDE SEQUENCE [LARGE SCALE GENOMIC DNA]</scope>
    <source>
        <strain evidence="2 3">IAM14233</strain>
    </source>
</reference>
<protein>
    <submittedName>
        <fullName evidence="2">Uncharacterized protein with a C-terminal OMP</fullName>
    </submittedName>
</protein>
<feature type="compositionally biased region" description="Low complexity" evidence="1">
    <location>
        <begin position="27"/>
        <end position="39"/>
    </location>
</feature>
<sequence length="489" mass="53600">MHCTGHRAPPEQVARTPDDDTPAQAWRSARPTARACRAAPEWFRKRRHRRPSRDHRTESFPSGHPSSDLAEDQRTVGTAETERVAHGVVDLHLARRVRHVIQTAVFARIVEVDSRRSNLITDSQNAKGRFHGTGSTQQVTDHGFSGADGNVLRSVAHDVFNRLAFTGVTQLGRCTVRVDIVDLVCSDAGIGDGILHRHLCTNTVRCRDVMSVVAHTEARQLGIDLRTARLGMFVLFKHQYAGTVGQDETITVAVPRTASCSRIIVTRGQRTCSREAADPERAGRHFSTATDHDVSIAVSDRACGVADVVRTGCAGRGDRKVRASEAEFDRQVAGHHVDDGTRNEERRDLARAASVHGIQVGFDHRQTTDTGTDGHTDAVSIFFGDFNASIGDGLSTCRNAVLDEQIHLAGALAINAKAFGIEILDRTAEARIELRGIEMSDGTYTALARRNVFPRFFDGVTHRCYQPKTGNNDPSARHATLQSNWGYTA</sequence>
<dbReference type="EMBL" id="AP018933">
    <property type="protein sequence ID" value="BBG30723.1"/>
    <property type="molecule type" value="Genomic_DNA"/>
</dbReference>
<dbReference type="AntiFam" id="ANF00248">
    <property type="entry name" value="Shadow ORF (opposite ppsD)"/>
</dbReference>
<dbReference type="KEGG" id="zpl:ZBT109_1977"/>
<feature type="compositionally biased region" description="Basic residues" evidence="1">
    <location>
        <begin position="44"/>
        <end position="53"/>
    </location>
</feature>
<feature type="region of interest" description="Disordered" evidence="1">
    <location>
        <begin position="1"/>
        <end position="79"/>
    </location>
</feature>
<dbReference type="Proteomes" id="UP000267342">
    <property type="component" value="Chromosome"/>
</dbReference>
<evidence type="ECO:0000256" key="1">
    <source>
        <dbReference type="SAM" id="MobiDB-lite"/>
    </source>
</evidence>
<evidence type="ECO:0000313" key="2">
    <source>
        <dbReference type="EMBL" id="BBG30723.1"/>
    </source>
</evidence>
<evidence type="ECO:0000313" key="3">
    <source>
        <dbReference type="Proteomes" id="UP000267342"/>
    </source>
</evidence>
<name>A0A348HGH1_9GAMM</name>
<keyword evidence="3" id="KW-1185">Reference proteome</keyword>
<gene>
    <name evidence="2" type="ORF">ZBT109_1977</name>
</gene>
<proteinExistence type="predicted"/>